<protein>
    <recommendedName>
        <fullName evidence="4">DUF3352 domain-containing protein</fullName>
    </recommendedName>
</protein>
<keyword evidence="3" id="KW-1185">Reference proteome</keyword>
<evidence type="ECO:0000256" key="1">
    <source>
        <dbReference type="SAM" id="Phobius"/>
    </source>
</evidence>
<evidence type="ECO:0000313" key="3">
    <source>
        <dbReference type="Proteomes" id="UP000576082"/>
    </source>
</evidence>
<dbReference type="EMBL" id="JABANE010000037">
    <property type="protein sequence ID" value="NME69225.1"/>
    <property type="molecule type" value="Genomic_DNA"/>
</dbReference>
<comment type="caution">
    <text evidence="2">The sequence shown here is derived from an EMBL/GenBank/DDBJ whole genome shotgun (WGS) entry which is preliminary data.</text>
</comment>
<name>A0A7X9RV10_9BACT</name>
<keyword evidence="1" id="KW-0472">Membrane</keyword>
<keyword evidence="1" id="KW-0812">Transmembrane</keyword>
<reference evidence="2 3" key="1">
    <citation type="submission" date="2020-04" db="EMBL/GenBank/DDBJ databases">
        <title>Flammeovirga sp. SR4, a novel species isolated from seawater.</title>
        <authorList>
            <person name="Wang X."/>
        </authorList>
    </citation>
    <scope>NUCLEOTIDE SEQUENCE [LARGE SCALE GENOMIC DNA]</scope>
    <source>
        <strain evidence="2 3">ATCC 23126</strain>
    </source>
</reference>
<dbReference type="AlphaFoldDB" id="A0A7X9RV10"/>
<proteinExistence type="predicted"/>
<organism evidence="2 3">
    <name type="scientific">Flammeovirga aprica JL-4</name>
    <dbReference type="NCBI Taxonomy" id="694437"/>
    <lineage>
        <taxon>Bacteria</taxon>
        <taxon>Pseudomonadati</taxon>
        <taxon>Bacteroidota</taxon>
        <taxon>Cytophagia</taxon>
        <taxon>Cytophagales</taxon>
        <taxon>Flammeovirgaceae</taxon>
        <taxon>Flammeovirga</taxon>
    </lineage>
</organism>
<evidence type="ECO:0008006" key="4">
    <source>
        <dbReference type="Google" id="ProtNLM"/>
    </source>
</evidence>
<keyword evidence="1" id="KW-1133">Transmembrane helix</keyword>
<evidence type="ECO:0000313" key="2">
    <source>
        <dbReference type="EMBL" id="NME69225.1"/>
    </source>
</evidence>
<accession>A0A7X9RV10</accession>
<gene>
    <name evidence="2" type="ORF">HHU12_14715</name>
</gene>
<dbReference type="RefSeq" id="WP_169657507.1">
    <property type="nucleotide sequence ID" value="NZ_JABANE010000037.1"/>
</dbReference>
<sequence length="931" mass="106793">MGNFRLSDTYKLVITQILALSFLLIGFYFIDLTRKKSYETDIWHVVASETIALVEMQQPEDLVTYLDSSAFVRALKDMEGGQKAFETTDQLLTLLDSAIQNPFLGVKKQVYLSVNATGSQSFSLSVYIPMDERIYLDPFTQLTSLQNETYIRKYKGEDIHEYRVGNDLLSVAKIRNFLVASTDALWIEEAIRNNGERFNEEYYFGLLNQDLANQINDIKLPDGLKVWIRPSSVEHWFARMTDLGTENPFKTIAEFSNGMLVKSIQEKENELSILSSNRNQSSSYYKTIETTLHNGKTEAYSFMVDDISFYEQCYASDFSGFVKLAFQYDEDHDIPTSKEIVKQFEQKGLEVSDLMEQVKSDVFKATILSVDGSQWQNIFGFELKDPVEFDVVLDNLRKDYEEESEQKVKLIGLKGFTIYGFPKGNLSGALAGSNYFDNHENSYVLRVNNYMIMAGDLPTLSKWLKDWLLKRRWTTQKRYNDLINKLQNNEAKLSYVLNTESSWVGFMHALSKSHAAFMDRHRQLLLGLNFQVWSLADDKIEVSALFSGQIGDDQPKKVKKILTKAMDVALSKAPIVVDNVLGDEEGFLLIDEENIVEGYNFDGDTIFYHEFDSVIKATPELVWSINSDIPSLFLTQNNQILQIDRSGKYLEGYPVNLPIYSQIEYTKWLPWHLRGSTELIQDIEGLILSVDTLGNIYGVDPKGNYQGNWTPQKTLERLALTPQVFQANGKNYVVTLSKNGKLIIFTEKGEYAKGFPMLFRESVSPQLFVTEDASLGQSKISFITSIGDIIEVNGKGQVLRRERLGDRAHGRSFDLLKDEARGRTWMVMEQIYGDIKVRNSSGKVVFHQRFDEKGKAIGQYFDFGIDAELICITFPNSGKTYLYYLNGKRFVEKPFNNDREVKMFYDSDIQQFIFITSLKNKVSLYTIDRRN</sequence>
<dbReference type="Proteomes" id="UP000576082">
    <property type="component" value="Unassembled WGS sequence"/>
</dbReference>
<feature type="transmembrane region" description="Helical" evidence="1">
    <location>
        <begin position="12"/>
        <end position="30"/>
    </location>
</feature>